<evidence type="ECO:0008006" key="3">
    <source>
        <dbReference type="Google" id="ProtNLM"/>
    </source>
</evidence>
<dbReference type="Proteomes" id="UP000831068">
    <property type="component" value="Chromosome"/>
</dbReference>
<organism evidence="1 2">
    <name type="scientific">Chryseobacterium oryzae</name>
    <dbReference type="NCBI Taxonomy" id="2929799"/>
    <lineage>
        <taxon>Bacteria</taxon>
        <taxon>Pseudomonadati</taxon>
        <taxon>Bacteroidota</taxon>
        <taxon>Flavobacteriia</taxon>
        <taxon>Flavobacteriales</taxon>
        <taxon>Weeksellaceae</taxon>
        <taxon>Chryseobacterium group</taxon>
        <taxon>Chryseobacterium</taxon>
    </lineage>
</organism>
<gene>
    <name evidence="1" type="ORF">MTP08_13075</name>
</gene>
<evidence type="ECO:0000313" key="1">
    <source>
        <dbReference type="EMBL" id="UOE37968.1"/>
    </source>
</evidence>
<sequence length="190" mass="22480">MLIIIPNLFYAQDILEQNENWAKYSKVSIRYGKSDEMVVYELENGKPNLAKLYKNDSLVSVSKINPIPEKLEKDSLSDGFTPNINLDYKIEIKRNKKGLVSEKYQRKFNGSTGYLEEEIVNYSYDQCNNITEEKRNFERLKKIDQARTFDSSNKNIIKYRYEYNKDCLWTKKYVLDKQGEKLLVATRKIE</sequence>
<dbReference type="RefSeq" id="WP_243576313.1">
    <property type="nucleotide sequence ID" value="NZ_CP094529.1"/>
</dbReference>
<accession>A0ABY4BFL9</accession>
<reference evidence="1 2" key="1">
    <citation type="submission" date="2022-03" db="EMBL/GenBank/DDBJ databases">
        <title>Chryseobacterium sp. isolated from the Andong Sikhe.</title>
        <authorList>
            <person name="Won M."/>
            <person name="Kim S.-J."/>
            <person name="Kwon S.-W."/>
        </authorList>
    </citation>
    <scope>NUCLEOTIDE SEQUENCE [LARGE SCALE GENOMIC DNA]</scope>
    <source>
        <strain evidence="1 2">ADR-1</strain>
    </source>
</reference>
<proteinExistence type="predicted"/>
<keyword evidence="2" id="KW-1185">Reference proteome</keyword>
<protein>
    <recommendedName>
        <fullName evidence="3">YD repeat-containing protein</fullName>
    </recommendedName>
</protein>
<evidence type="ECO:0000313" key="2">
    <source>
        <dbReference type="Proteomes" id="UP000831068"/>
    </source>
</evidence>
<dbReference type="EMBL" id="CP094529">
    <property type="protein sequence ID" value="UOE37968.1"/>
    <property type="molecule type" value="Genomic_DNA"/>
</dbReference>
<name>A0ABY4BFL9_9FLAO</name>